<name>A0ABV6RNK3_9GAMM</name>
<protein>
    <submittedName>
        <fullName evidence="6">Ig domain-containing protein</fullName>
    </submittedName>
</protein>
<feature type="transmembrane region" description="Helical" evidence="4">
    <location>
        <begin position="4451"/>
        <end position="4472"/>
    </location>
</feature>
<dbReference type="PANTHER" id="PTHR32305:SF15">
    <property type="entry name" value="PROTEIN RHSA-RELATED"/>
    <property type="match status" value="1"/>
</dbReference>
<keyword evidence="2" id="KW-0175">Coiled coil</keyword>
<evidence type="ECO:0000313" key="6">
    <source>
        <dbReference type="EMBL" id="MFC0677967.1"/>
    </source>
</evidence>
<dbReference type="PANTHER" id="PTHR32305">
    <property type="match status" value="1"/>
</dbReference>
<proteinExistence type="predicted"/>
<dbReference type="Gene3D" id="2.180.10.10">
    <property type="entry name" value="RHS repeat-associated core"/>
    <property type="match status" value="10"/>
</dbReference>
<dbReference type="InterPro" id="IPR056823">
    <property type="entry name" value="TEN-like_YD-shell"/>
</dbReference>
<dbReference type="CDD" id="cd00118">
    <property type="entry name" value="LysM"/>
    <property type="match status" value="1"/>
</dbReference>
<dbReference type="SUPFAM" id="SSF69304">
    <property type="entry name" value="Tricorn protease N-terminal domain"/>
    <property type="match status" value="1"/>
</dbReference>
<feature type="compositionally biased region" description="Gly residues" evidence="3">
    <location>
        <begin position="3830"/>
        <end position="3846"/>
    </location>
</feature>
<dbReference type="EMBL" id="JBHLTG010000001">
    <property type="protein sequence ID" value="MFC0677967.1"/>
    <property type="molecule type" value="Genomic_DNA"/>
</dbReference>
<keyword evidence="4" id="KW-0812">Transmembrane</keyword>
<dbReference type="Pfam" id="PF05593">
    <property type="entry name" value="RHS_repeat"/>
    <property type="match status" value="9"/>
</dbReference>
<gene>
    <name evidence="6" type="ORF">ACFFGH_08950</name>
</gene>
<dbReference type="InterPro" id="IPR031325">
    <property type="entry name" value="RHS_repeat"/>
</dbReference>
<dbReference type="RefSeq" id="WP_386667160.1">
    <property type="nucleotide sequence ID" value="NZ_JBHLTG010000001.1"/>
</dbReference>
<dbReference type="Pfam" id="PF25023">
    <property type="entry name" value="TEN_YD-shell"/>
    <property type="match status" value="1"/>
</dbReference>
<dbReference type="InterPro" id="IPR006644">
    <property type="entry name" value="Cadg"/>
</dbReference>
<feature type="compositionally biased region" description="Basic and acidic residues" evidence="3">
    <location>
        <begin position="3815"/>
        <end position="3825"/>
    </location>
</feature>
<feature type="transmembrane region" description="Helical" evidence="4">
    <location>
        <begin position="4423"/>
        <end position="4444"/>
    </location>
</feature>
<evidence type="ECO:0000256" key="2">
    <source>
        <dbReference type="SAM" id="Coils"/>
    </source>
</evidence>
<dbReference type="InterPro" id="IPR013783">
    <property type="entry name" value="Ig-like_fold"/>
</dbReference>
<reference evidence="6 7" key="1">
    <citation type="submission" date="2024-09" db="EMBL/GenBank/DDBJ databases">
        <authorList>
            <person name="Sun Q."/>
            <person name="Mori K."/>
        </authorList>
    </citation>
    <scope>NUCLEOTIDE SEQUENCE [LARGE SCALE GENOMIC DNA]</scope>
    <source>
        <strain evidence="6 7">KCTC 23076</strain>
    </source>
</reference>
<evidence type="ECO:0000256" key="3">
    <source>
        <dbReference type="SAM" id="MobiDB-lite"/>
    </source>
</evidence>
<evidence type="ECO:0000256" key="4">
    <source>
        <dbReference type="SAM" id="Phobius"/>
    </source>
</evidence>
<keyword evidence="1" id="KW-0677">Repeat</keyword>
<organism evidence="6 7">
    <name type="scientific">Lysobacter korlensis</name>
    <dbReference type="NCBI Taxonomy" id="553636"/>
    <lineage>
        <taxon>Bacteria</taxon>
        <taxon>Pseudomonadati</taxon>
        <taxon>Pseudomonadota</taxon>
        <taxon>Gammaproteobacteria</taxon>
        <taxon>Lysobacterales</taxon>
        <taxon>Lysobacteraceae</taxon>
        <taxon>Lysobacter</taxon>
    </lineage>
</organism>
<keyword evidence="7" id="KW-1185">Reference proteome</keyword>
<dbReference type="SUPFAM" id="SSF49313">
    <property type="entry name" value="Cadherin-like"/>
    <property type="match status" value="2"/>
</dbReference>
<dbReference type="Pfam" id="PF05345">
    <property type="entry name" value="He_PIG"/>
    <property type="match status" value="2"/>
</dbReference>
<dbReference type="Proteomes" id="UP001589896">
    <property type="component" value="Unassembled WGS sequence"/>
</dbReference>
<comment type="caution">
    <text evidence="6">The sequence shown here is derived from an EMBL/GenBank/DDBJ whole genome shotgun (WGS) entry which is preliminary data.</text>
</comment>
<evidence type="ECO:0000313" key="7">
    <source>
        <dbReference type="Proteomes" id="UP001589896"/>
    </source>
</evidence>
<dbReference type="SMART" id="SM00257">
    <property type="entry name" value="LysM"/>
    <property type="match status" value="1"/>
</dbReference>
<keyword evidence="4" id="KW-1133">Transmembrane helix</keyword>
<dbReference type="InterPro" id="IPR015919">
    <property type="entry name" value="Cadherin-like_sf"/>
</dbReference>
<dbReference type="Gene3D" id="2.60.40.10">
    <property type="entry name" value="Immunoglobulins"/>
    <property type="match status" value="3"/>
</dbReference>
<feature type="region of interest" description="Disordered" evidence="3">
    <location>
        <begin position="3999"/>
        <end position="4021"/>
    </location>
</feature>
<evidence type="ECO:0000259" key="5">
    <source>
        <dbReference type="PROSITE" id="PS51782"/>
    </source>
</evidence>
<feature type="compositionally biased region" description="Pro residues" evidence="3">
    <location>
        <begin position="4002"/>
        <end position="4013"/>
    </location>
</feature>
<keyword evidence="4" id="KW-0472">Membrane</keyword>
<dbReference type="Gene3D" id="3.10.350.10">
    <property type="entry name" value="LysM domain"/>
    <property type="match status" value="1"/>
</dbReference>
<dbReference type="NCBIfam" id="TIGR01643">
    <property type="entry name" value="YD_repeat_2x"/>
    <property type="match status" value="14"/>
</dbReference>
<feature type="domain" description="LysM" evidence="5">
    <location>
        <begin position="4335"/>
        <end position="4381"/>
    </location>
</feature>
<feature type="region of interest" description="Disordered" evidence="3">
    <location>
        <begin position="3791"/>
        <end position="3853"/>
    </location>
</feature>
<dbReference type="InterPro" id="IPR050708">
    <property type="entry name" value="T6SS_VgrG/RHS"/>
</dbReference>
<dbReference type="PROSITE" id="PS51782">
    <property type="entry name" value="LYSM"/>
    <property type="match status" value="1"/>
</dbReference>
<sequence>MTAIISGNGLGLFNSSLNQLGGTLGSHPGLGQGTTSQYVNIATGNVIMQGQDERLLSRGLLFEHTRTYNSQGVLTSTNEAGKDLWTFEFETVIRHLSGTINTAGSTVERILGDGTRVRFAYDAQAGLYRSTAGDGAHDTISYSTSSAQWTWMEGSSLRQEIHNSSKGQIVLVRDPKTGAENRFERNTSGRLERIVTQGGDAVLFHYDGSTEVLLGVSTLESGEIKSQVRYGYDSAGRLARIELDLTPGTWDDNNADATRSFVTEYEYSDDGKIKRASRGMSQSDGLEVSYDYFIDTGRVRAITVGSVEDGSAQTLIFAYDTANRRTDVTDAAGRTWSYFYDSLGQLTEVHSPAENGQRQVTKIAYNAAGDVTRVEDAEQRVTAYEYDSRGNLLLQRDASGNTVRRAYDSRNQLLTQASYTVADPDGAGPQQATGALVTRNVYDATGRVAYTVGAEGEVTQHTYDALTGLVGSTLTFHSHRYAVSGLADDQAPSLAQMNAWAAQQLATSVDGAAPITRVDYRYDGRGLLARTFQYGRVDAQGQGVRDAEMAEVVHIYDAQGLLREQVAYRGADRTTQERVSYFYDGLGRLIGTRDAENNITTHVQDDRGQRLVVTQADGLIQTELRDKGGRTTAITQSVAGEAGSRTEHRFHDETGRLRATQDAGGARTYYFYDAVGRVTGEVDVTGLVTEYQRDRTGLLLETRTYATRVDTRTWFVDGRVTPSRISDVRPAADAANDRLLTNRYDGSGRLISQVDAEGLVTAYTYDGASRLIRTTVGKPQDATVEARATRFFYDRSGRQTAVLDAEGYLTERRFDAAGRETALVRYAQRTSAAARATGSLDELRPGTSDSDQITRSFYNARGLKVAELNAEGYLTEFVYDEERNQRGVRVHNRRLDGLSGSESLSTLRAQAQSEGARETRRVFNARGLVATEINAEGTVTHYRYDAAGRLVRTEAAAGTHESRHGGLRFNAFGELIGELSGAGAAELSAREKAAPGGRLTAAEMDALFGQYGIRHAYDALGRRTESVDAEGNKTWYFYDGGSRLTHTVRGMADALGVRNALGEVVETRYDSFGQVIDTTAYTGRIGIAGPFGREQAAQAITTLRYVQGHDSRLSFSYDRRGAVLTATDANGFRSINTYSAFGELTRSASEVEAGRWIATEFDYNLRGERLAQVDDADGVRRTLSQEVDAFGRVVQSHDGRGHVVTRGYDRLGRQVTQSQRIGGRNEVWSTAYDAHGRVLTQTDPLQRATTYHYDDAARSVVVTTPEGVSLRTERTRHGEVRHVTDGAGVRTSYAYDLDGRLLETIDANGKGTVQLRDVRGLVQSTRDATGRTVDYRYDAAGRVLERVEDPRGLALTTRYEYDAQGRQVRVVDPEGVVTRQGYDAAGQLVEVERDVAGLRDRTLYTWDGMGRQLSVTEAAGTSAARTVHYQYDDLGRRTSETLVAGTVRETTQYRYDANDNLVARIDAEQRVSRFAYDEANRGVFEVDPAGGVTQRWHDGAGRLVATRAYAQPAAIGGAPLELSADQIAAAVTADDARDVQMFLVLDGDGRAAFAVDGEGGVTRTQYDAAGRVVQTRRFATATPMDPGQAEALRTGAIAADAFVLPAPSTQDRVEHRVYDAVGRLRYTVDADGSVQRLDYDAAGRATGSHRYVQRIGMDAGLAVALEAGSATEADLTARVTGRPDDLRLHSVLDSAGRVRFTVDAAGNVEEFFFDDAGRAIGSRRYVSPIGVDAPLAERLASGTAGLQDIQGRLSPAAERDLRSFQVLDALGRTRFSIDATGAVREWVLDAAGRVVAARQLATPVAVDGTLSAALADGTASPEQIERLITRNDAIDVREQYVLDGAGRVRFAIAANGAVLETQYDATGLVRAELAHATPLAADRVAAAQAGQLTAAALEAELANSAAGARASSYVRDASGRVRFTLVREDANRVQVREQRYDALGQVTAEVAYGVRIAAGTPATVAAVSEALAAAGGADASAQRITRRVHDAAGRTVYQIDSAGAVTEMSYDGLGRVQQQRSYDRPASTNSATESEVAAQLVGAQTRVTETHYDTAGRVVAVIDALGNAERFEYDGAGQKTAYTNRDEHRWTYVYDAAGRLAREISPQVAVSEVGPHGSVGTAHRSIVTMFEYDAAGNVLARIEDANGSARRTDYAYDNRGRQITTIFPDAGVWSPATGAFSDSGRPTTRVFYDTLDRAVMQQDVRGNYSHRVYDNAGQLRYEVDQEGFVTGYTCNGFGEREVLTRFAQKVALADGQPLTLGQIEGLRQITHGEDRTLTTRYSQLGQKVEVQQDGVTWHDAAGTAHAGRPTTRFEYDAYGQLTRESVLLEGGADEPGAKWAHTHRYYDAAGRQAAVIDAEGYLTALTYSAQGEVLSQTEYARAVSSIPTAGTMPIPPAAGDADTGYDRTTSYGYDGLGRKTSESVTRHAHDHDGVVGVSTVVTTLRYDGEGHAIEVETNGAVTRTSYDALGRAAAVLEPERAALREGGEAELAGIGVHIDDAALLVSVSPYSTMQYDAFGNVVEVRRYANGWKTGAAAAEVSSADQVHVTRYDRQGRAVWERDAAGTEYARTFDAADNVLSTQMRLDGTAGRWARITTLAKYDQLGRQTESKVVRDRFRGDAAVAPDPATREDNIDTASYVRYNAFGEIVAKADYSERLDDAAQSARFEYDRAGRLVRTNAEGGVFRSYGYNLAGQQTLESHDVLLESAPGETRYEAAITLNRLDRLGRVVEQSLPAANDSAAERVSVQRRYDRWGNTVAVRDPRGAETFYQYNELNQAILETRPGVKVVHADGTHATERPTTAWFYDALGRQIGSRDANNNVRRAYYNDAGQLVESRNAYNHSTRQAYDALGQHRLSEDALGYVTYRGYDTAGRVVEHGDYLAQIDGMGRGRTRRESYVLDQNGNRTQVIDALGNKVQYDYDSRGLVVRSRTAAGVVLEFAYDRQGRKVRETNALSDARLLLDPTPVYRGGLASFRVVPQGAGTRFAIPAGMFAINTGDAMAISERVTVERWNGQTSQYEAVPGWSYDVASRTLDGQALPPGNYRLSVVASTAMETSAVASMGFIVLDSGQWAASHWASSPQAALGLPDRAVATGEAFVYTLPAGAFTHPQGQSLTYSLRVYEARQVWVQTYEGNVQIQSAESDGTASAYLSGQSGGYWEWVWDYHDLDVSELAGHLAINAVTGEITGALPAGTYSLQVVAHAGAREATSEFSIGPAATATGQAPSRRAAPRDDQEGRAIWLDEQTWQYDMFGRLTDHNDLSGFDYDYEYDSRTGQQVTQSSDWTVAGRVYSAPTNDYLDDLHDAPWHSEIYDWVQRAREALQTPELLSDPARTVAYYANGQIKEIREGSNWTRYTYDAAGNRTSEESLTYGQGNQTVHQRTEVTYDSHNRIIKVVHDDLGASVERGAPPVRRLLDLRYDYDAVGNRRRVLARSAYGDNQAAIPMTDLGPQVVNAIASQSALVGEKWAFTVPSNTFSDPEGGPLTYTATMADGSAWPAWLTFNPTKRSFSGAPPQAGAYTVRVTVEDSDGHLVSADFVLTAADNRAPEAVGTIAPQTGYTGVPWSFRVPAGTFADPDGRALTYSATMADGSPLPDWLTLTADGRFTGTPPSAESLQIRVAASDGALSSSPVEFTLEVQQLTLPFNMDFEQGNVGWDLNGIQIVQEAGSFDGGWHAKRVYTGHIGAGMHAVGRVPVQVGQVLTVSAMMRAYGAEDEVGGAVRIGWLDANGAQIGYSQGNEVNVVNGGYWRASTITAAAPEGAVFAMLQGGSFCLRPGGVVLFDRFSWQYGSPGDGGGGGGGGGTIGDGDGPIRAFLIEERPPHYAPEDPDGGGWNGGYPGDGDGDGSGWNPDGSYTAPSPYKSYWYSYDAENRVDVVHGDLTDGQIRVSHNGISHSLSYDEAGRATNRWFYQGGAFAHEQTQYTQRGQRNNVFVNGVRTESSEYDGVGRTTQRREYFGAGTVRNGVDISGWIKHAEVYQLDADGRMLRQDIHGRALGWTAYAPPAPPPPPPPPVTRTSGAGAPTLQIAPAGYGFSSGLADYFELPAGTFVDAEGGEIRYEIMSGPTWLEYQRGAEGQHGFYGTPPADIQFAEREVVFRATDAQGNWTEVVFQVTVFNDGDDYPDDGFNPEFPQLPRMVAASMSTTSATYELGELRVIGTVNYGEHAYDKAGRLIAYQYSALAHEDGTGATASDPINFTHTYVYQYEGRDSYLEKQVYGNSRSLNGSTNYFRASHTVSEYDAWGRRVSVSEKTPKFDKRDAIPDRVRTFAYDREGNILLRKEGTLENGLFTQTTEQKLKDDRFAFVSGQQVARGSRSGELDVVGRLTAYNSSEAGAITITVQAGDTLRGIAQRIYGNSNLWYVIAEANAVTDAELRAGTSLKVPDVKVSANDAETFKPYNPAETVGNTSPSLPYITPPPKRQCSGIAAVLAIVVIVVAAIFMPYVLPVVEGIVGAGALATGIATGVSVAAGSAVTQGVGSALGVTSFSWRQVAVDGITAGITAGMGQYLAGTATFGKLAADGTRVLKTAGKVAQAVSTYGGSVVANATVGRDTNFSWKAVAATAASAYIGAAAGLDKGLAITKGTTELGRLVNEYAGAYAGSALNATSRRLMGLGKQDWRQIAIDAFGNTIANAAVRGVRSWQADRIARAQMADQMHDAAWADGNPFNDVSGSSAARGAALRDLSTEVGLRSAIQSIVDANAGQPLFASGYGDEASKLGAPAIMSTDGSGTHGNFTRGESDQSVREMEAELDRLTAQGRDMSNSRALLHEYKQRAFVGDAGLEIDIIGGSRESDFFGAEHASFFYASTSQPFASLGPRSDAVNWSFRSHGASAGAFPQSRETPPTLDMNWNWNWIGGAGLGIGLPNFHQATPIPANPVLPTNGGRWTGVPGNSGWVSTNPKVTAITGGRPVQFRNGMVNFDPWSQGRLNVPGMTGSDSDLRLGRDALRKKYGLPTDAAAKRWLRDRGLTLHHNANGLSLDLIPSDLHNTRNGGIPHSGGASILRNWNASGTPQQFYRANQIARGARYLGGAGAVYGAYTDGASLYSQYKISRQTGSYVNTSAEATRIAGGWAGAWAVGTAGAKFGAGFGAVFGPVGLAAGGVIGGAVGGALGYAAGSYALPRVVDDMSFLNKPAQ</sequence>
<accession>A0ABV6RNK3</accession>
<dbReference type="Gene3D" id="2.60.120.260">
    <property type="entry name" value="Galactose-binding domain-like"/>
    <property type="match status" value="1"/>
</dbReference>
<evidence type="ECO:0000256" key="1">
    <source>
        <dbReference type="ARBA" id="ARBA00022737"/>
    </source>
</evidence>
<dbReference type="InterPro" id="IPR036779">
    <property type="entry name" value="LysM_dom_sf"/>
</dbReference>
<dbReference type="SMART" id="SM00736">
    <property type="entry name" value="CADG"/>
    <property type="match status" value="2"/>
</dbReference>
<dbReference type="InterPro" id="IPR006530">
    <property type="entry name" value="YD"/>
</dbReference>
<feature type="compositionally biased region" description="Gly residues" evidence="3">
    <location>
        <begin position="3791"/>
        <end position="3808"/>
    </location>
</feature>
<feature type="coiled-coil region" evidence="2">
    <location>
        <begin position="4735"/>
        <end position="4762"/>
    </location>
</feature>
<dbReference type="InterPro" id="IPR018392">
    <property type="entry name" value="LysM"/>
</dbReference>